<evidence type="ECO:0000256" key="12">
    <source>
        <dbReference type="HAMAP-Rule" id="MF_02042"/>
    </source>
</evidence>
<dbReference type="InterPro" id="IPR004652">
    <property type="entry name" value="DusB-like"/>
</dbReference>
<name>A0AAW9RH48_9GAMM</name>
<dbReference type="Proteomes" id="UP001359886">
    <property type="component" value="Unassembled WGS sequence"/>
</dbReference>
<evidence type="ECO:0000256" key="2">
    <source>
        <dbReference type="ARBA" id="ARBA00002790"/>
    </source>
</evidence>
<evidence type="ECO:0000256" key="10">
    <source>
        <dbReference type="ARBA" id="ARBA00048205"/>
    </source>
</evidence>
<evidence type="ECO:0000256" key="11">
    <source>
        <dbReference type="ARBA" id="ARBA00048802"/>
    </source>
</evidence>
<dbReference type="NCBIfam" id="TIGR00737">
    <property type="entry name" value="nifR3_yhdG"/>
    <property type="match status" value="1"/>
</dbReference>
<dbReference type="InterPro" id="IPR001269">
    <property type="entry name" value="DUS_fam"/>
</dbReference>
<dbReference type="HAMAP" id="MF_02042">
    <property type="entry name" value="DusB_subfam"/>
    <property type="match status" value="1"/>
</dbReference>
<proteinExistence type="inferred from homology"/>
<evidence type="ECO:0000313" key="18">
    <source>
        <dbReference type="Proteomes" id="UP001359886"/>
    </source>
</evidence>
<feature type="binding site" evidence="12">
    <location>
        <begin position="203"/>
        <end position="205"/>
    </location>
    <ligand>
        <name>FMN</name>
        <dbReference type="ChEBI" id="CHEBI:58210"/>
    </ligand>
</feature>
<evidence type="ECO:0000256" key="1">
    <source>
        <dbReference type="ARBA" id="ARBA00001917"/>
    </source>
</evidence>
<keyword evidence="5 12" id="KW-0288">FMN</keyword>
<evidence type="ECO:0000256" key="6">
    <source>
        <dbReference type="ARBA" id="ARBA00022694"/>
    </source>
</evidence>
<comment type="similarity">
    <text evidence="13">Belongs to the dus family.</text>
</comment>
<feature type="binding site" evidence="12 15">
    <location>
        <position position="142"/>
    </location>
    <ligand>
        <name>FMN</name>
        <dbReference type="ChEBI" id="CHEBI:58210"/>
    </ligand>
</feature>
<keyword evidence="3 12" id="KW-0820">tRNA-binding</keyword>
<dbReference type="PANTHER" id="PTHR45846">
    <property type="entry name" value="TRNA-DIHYDROURIDINE(47) SYNTHASE [NAD(P)(+)]-LIKE"/>
    <property type="match status" value="1"/>
</dbReference>
<dbReference type="InterPro" id="IPR024036">
    <property type="entry name" value="tRNA-dHydroUridine_Synthase_C"/>
</dbReference>
<feature type="domain" description="DUS-like FMN-binding" evidence="16">
    <location>
        <begin position="17"/>
        <end position="316"/>
    </location>
</feature>
<dbReference type="EC" id="1.3.1.-" evidence="12"/>
<keyword evidence="7 12" id="KW-0521">NADP</keyword>
<keyword evidence="15" id="KW-0547">Nucleotide-binding</keyword>
<evidence type="ECO:0000259" key="16">
    <source>
        <dbReference type="Pfam" id="PF01207"/>
    </source>
</evidence>
<organism evidence="17 18">
    <name type="scientific">Elongatibacter sediminis</name>
    <dbReference type="NCBI Taxonomy" id="3119006"/>
    <lineage>
        <taxon>Bacteria</taxon>
        <taxon>Pseudomonadati</taxon>
        <taxon>Pseudomonadota</taxon>
        <taxon>Gammaproteobacteria</taxon>
        <taxon>Chromatiales</taxon>
        <taxon>Wenzhouxiangellaceae</taxon>
        <taxon>Elongatibacter</taxon>
    </lineage>
</organism>
<comment type="catalytic activity">
    <reaction evidence="10 12">
        <text>a 5,6-dihydrouridine in tRNA + NADP(+) = a uridine in tRNA + NADPH + H(+)</text>
        <dbReference type="Rhea" id="RHEA:23624"/>
        <dbReference type="Rhea" id="RHEA-COMP:13339"/>
        <dbReference type="Rhea" id="RHEA-COMP:13887"/>
        <dbReference type="ChEBI" id="CHEBI:15378"/>
        <dbReference type="ChEBI" id="CHEBI:57783"/>
        <dbReference type="ChEBI" id="CHEBI:58349"/>
        <dbReference type="ChEBI" id="CHEBI:65315"/>
        <dbReference type="ChEBI" id="CHEBI:74443"/>
    </reaction>
</comment>
<protein>
    <recommendedName>
        <fullName evidence="12">tRNA-dihydrouridine synthase B</fullName>
        <ecNumber evidence="12">1.3.1.-</ecNumber>
    </recommendedName>
</protein>
<evidence type="ECO:0000256" key="14">
    <source>
        <dbReference type="PIRSR" id="PIRSR006621-1"/>
    </source>
</evidence>
<feature type="active site" description="Proton donor" evidence="12 14">
    <location>
        <position position="103"/>
    </location>
</feature>
<evidence type="ECO:0000256" key="8">
    <source>
        <dbReference type="ARBA" id="ARBA00022884"/>
    </source>
</evidence>
<evidence type="ECO:0000256" key="7">
    <source>
        <dbReference type="ARBA" id="ARBA00022857"/>
    </source>
</evidence>
<feature type="binding site" evidence="12 15">
    <location>
        <begin position="227"/>
        <end position="228"/>
    </location>
    <ligand>
        <name>FMN</name>
        <dbReference type="ChEBI" id="CHEBI:58210"/>
    </ligand>
</feature>
<evidence type="ECO:0000256" key="4">
    <source>
        <dbReference type="ARBA" id="ARBA00022630"/>
    </source>
</evidence>
<evidence type="ECO:0000256" key="9">
    <source>
        <dbReference type="ARBA" id="ARBA00023002"/>
    </source>
</evidence>
<accession>A0AAW9RH48</accession>
<feature type="binding site" evidence="12 15">
    <location>
        <position position="73"/>
    </location>
    <ligand>
        <name>FMN</name>
        <dbReference type="ChEBI" id="CHEBI:58210"/>
    </ligand>
</feature>
<evidence type="ECO:0000313" key="17">
    <source>
        <dbReference type="EMBL" id="MEJ8568185.1"/>
    </source>
</evidence>
<dbReference type="SUPFAM" id="SSF51395">
    <property type="entry name" value="FMN-linked oxidoreductases"/>
    <property type="match status" value="1"/>
</dbReference>
<dbReference type="PROSITE" id="PS01136">
    <property type="entry name" value="UPF0034"/>
    <property type="match status" value="1"/>
</dbReference>
<dbReference type="GO" id="GO:0000049">
    <property type="term" value="F:tRNA binding"/>
    <property type="evidence" value="ECO:0007669"/>
    <property type="project" value="UniProtKB-UniRule"/>
</dbReference>
<sequence>MAPFHIGPYRIDTPLALAPMVGVTDRCFRQLCRELGAGYLVTEMLASNPVLRETRTSRLRGDFAGEPEPVAVQLAGSEPDWMADAARYNADRGAAIIDINMGCPAKKVCNKLAGSALLSDPERVRAILEAVVGAVDVPVTLKIRTGPNRDQRNGVEIARMAADIGIAALAVHGRTRADRFRGEAEYETISRICEAVSIPVFANGDIDSPQQAAEVRRLTGAAGLMIGRAAQGNPWIFREIRHFLEHGHCPAPPPAAEVHAVMKRHLRHLHASYGESVGVRVARKHIGWYLQGRPGAGPCRDALMRTESAAGQFKLLAAYFASDAAAQAPGRQAA</sequence>
<comment type="function">
    <text evidence="2 12 13">Catalyzes the synthesis of 5,6-dihydrouridine (D), a modified base found in the D-loop of most tRNAs, via the reduction of the C5-C6 double bond in target uridines.</text>
</comment>
<keyword evidence="9 12" id="KW-0560">Oxidoreductase</keyword>
<reference evidence="17 18" key="1">
    <citation type="submission" date="2024-02" db="EMBL/GenBank/DDBJ databases">
        <title>A novel Wenzhouxiangellaceae bacterium, isolated from coastal sediments.</title>
        <authorList>
            <person name="Du Z.-J."/>
            <person name="Ye Y.-Q."/>
            <person name="Zhang X.-Y."/>
        </authorList>
    </citation>
    <scope>NUCLEOTIDE SEQUENCE [LARGE SCALE GENOMIC DNA]</scope>
    <source>
        <strain evidence="17 18">CH-27</strain>
    </source>
</reference>
<dbReference type="InterPro" id="IPR013785">
    <property type="entry name" value="Aldolase_TIM"/>
</dbReference>
<gene>
    <name evidence="12 17" type="primary">dusB</name>
    <name evidence="17" type="ORF">V3330_11155</name>
</gene>
<keyword evidence="6 12" id="KW-0819">tRNA processing</keyword>
<comment type="cofactor">
    <cofactor evidence="1 12 13 15">
        <name>FMN</name>
        <dbReference type="ChEBI" id="CHEBI:58210"/>
    </cofactor>
</comment>
<comment type="similarity">
    <text evidence="12">Belongs to the Dus family. DusB subfamily.</text>
</comment>
<dbReference type="PANTHER" id="PTHR45846:SF1">
    <property type="entry name" value="TRNA-DIHYDROURIDINE(47) SYNTHASE [NAD(P)(+)]-LIKE"/>
    <property type="match status" value="1"/>
</dbReference>
<feature type="binding site" evidence="15">
    <location>
        <begin position="19"/>
        <end position="21"/>
    </location>
    <ligand>
        <name>FMN</name>
        <dbReference type="ChEBI" id="CHEBI:58210"/>
    </ligand>
</feature>
<keyword evidence="18" id="KW-1185">Reference proteome</keyword>
<dbReference type="InterPro" id="IPR032887">
    <property type="entry name" value="DusB"/>
</dbReference>
<dbReference type="CDD" id="cd02801">
    <property type="entry name" value="DUS_like_FMN"/>
    <property type="match status" value="1"/>
</dbReference>
<dbReference type="EMBL" id="JAZHOG010000007">
    <property type="protein sequence ID" value="MEJ8568185.1"/>
    <property type="molecule type" value="Genomic_DNA"/>
</dbReference>
<dbReference type="GO" id="GO:0017150">
    <property type="term" value="F:tRNA dihydrouridine synthase activity"/>
    <property type="evidence" value="ECO:0007669"/>
    <property type="project" value="UniProtKB-UniRule"/>
</dbReference>
<keyword evidence="8 12" id="KW-0694">RNA-binding</keyword>
<dbReference type="AlphaFoldDB" id="A0AAW9RH48"/>
<dbReference type="Gene3D" id="1.10.1200.80">
    <property type="entry name" value="Putative flavin oxidoreducatase, domain 2"/>
    <property type="match status" value="1"/>
</dbReference>
<feature type="binding site" evidence="15">
    <location>
        <position position="172"/>
    </location>
    <ligand>
        <name>FMN</name>
        <dbReference type="ChEBI" id="CHEBI:58210"/>
    </ligand>
</feature>
<dbReference type="GO" id="GO:0010181">
    <property type="term" value="F:FMN binding"/>
    <property type="evidence" value="ECO:0007669"/>
    <property type="project" value="UniProtKB-UniRule"/>
</dbReference>
<comment type="caution">
    <text evidence="17">The sequence shown here is derived from an EMBL/GenBank/DDBJ whole genome shotgun (WGS) entry which is preliminary data.</text>
</comment>
<evidence type="ECO:0000256" key="15">
    <source>
        <dbReference type="PIRSR" id="PIRSR006621-2"/>
    </source>
</evidence>
<evidence type="ECO:0000256" key="5">
    <source>
        <dbReference type="ARBA" id="ARBA00022643"/>
    </source>
</evidence>
<dbReference type="InterPro" id="IPR035587">
    <property type="entry name" value="DUS-like_FMN-bd"/>
</dbReference>
<dbReference type="InterPro" id="IPR018517">
    <property type="entry name" value="tRNA_hU_synthase_CS"/>
</dbReference>
<evidence type="ECO:0000256" key="13">
    <source>
        <dbReference type="PIRNR" id="PIRNR006621"/>
    </source>
</evidence>
<dbReference type="GO" id="GO:0050660">
    <property type="term" value="F:flavin adenine dinucleotide binding"/>
    <property type="evidence" value="ECO:0007669"/>
    <property type="project" value="InterPro"/>
</dbReference>
<comment type="caution">
    <text evidence="12">Lacks conserved residue(s) required for the propagation of feature annotation.</text>
</comment>
<dbReference type="Gene3D" id="3.20.20.70">
    <property type="entry name" value="Aldolase class I"/>
    <property type="match status" value="1"/>
</dbReference>
<evidence type="ECO:0000256" key="3">
    <source>
        <dbReference type="ARBA" id="ARBA00022555"/>
    </source>
</evidence>
<keyword evidence="4 12" id="KW-0285">Flavoprotein</keyword>
<dbReference type="PIRSF" id="PIRSF006621">
    <property type="entry name" value="Dus"/>
    <property type="match status" value="1"/>
</dbReference>
<comment type="catalytic activity">
    <reaction evidence="11 12">
        <text>a 5,6-dihydrouridine in tRNA + NAD(+) = a uridine in tRNA + NADH + H(+)</text>
        <dbReference type="Rhea" id="RHEA:54452"/>
        <dbReference type="Rhea" id="RHEA-COMP:13339"/>
        <dbReference type="Rhea" id="RHEA-COMP:13887"/>
        <dbReference type="ChEBI" id="CHEBI:15378"/>
        <dbReference type="ChEBI" id="CHEBI:57540"/>
        <dbReference type="ChEBI" id="CHEBI:57945"/>
        <dbReference type="ChEBI" id="CHEBI:65315"/>
        <dbReference type="ChEBI" id="CHEBI:74443"/>
    </reaction>
</comment>
<dbReference type="Pfam" id="PF01207">
    <property type="entry name" value="Dus"/>
    <property type="match status" value="1"/>
</dbReference>